<dbReference type="RefSeq" id="WP_006927025.1">
    <property type="nucleotide sequence ID" value="NZ_CM001402.1"/>
</dbReference>
<dbReference type="EMBL" id="CM001402">
    <property type="protein sequence ID" value="EHO40105.1"/>
    <property type="molecule type" value="Genomic_DNA"/>
</dbReference>
<proteinExistence type="predicted"/>
<evidence type="ECO:0000313" key="4">
    <source>
        <dbReference type="Proteomes" id="UP000183868"/>
    </source>
</evidence>
<reference evidence="1 4" key="2">
    <citation type="submission" date="2016-11" db="EMBL/GenBank/DDBJ databases">
        <title>Genomic analysis of Caldithrix abyssi and proposal of a novel bacterial phylum Caldithrichaeota.</title>
        <authorList>
            <person name="Kublanov I."/>
            <person name="Sigalova O."/>
            <person name="Gavrilov S."/>
            <person name="Lebedinsky A."/>
            <person name="Ivanova N."/>
            <person name="Daum C."/>
            <person name="Reddy T."/>
            <person name="Klenk H.P."/>
            <person name="Goker M."/>
            <person name="Reva O."/>
            <person name="Miroshnichenko M."/>
            <person name="Kyprides N."/>
            <person name="Woyke T."/>
            <person name="Gelfand M."/>
        </authorList>
    </citation>
    <scope>NUCLEOTIDE SEQUENCE [LARGE SCALE GENOMIC DNA]</scope>
    <source>
        <strain evidence="1 4">LF13</strain>
    </source>
</reference>
<dbReference type="AlphaFoldDB" id="H1XR11"/>
<reference evidence="2 3" key="1">
    <citation type="submission" date="2011-09" db="EMBL/GenBank/DDBJ databases">
        <title>The permanent draft genome of Caldithrix abyssi DSM 13497.</title>
        <authorList>
            <consortium name="US DOE Joint Genome Institute (JGI-PGF)"/>
            <person name="Lucas S."/>
            <person name="Han J."/>
            <person name="Lapidus A."/>
            <person name="Bruce D."/>
            <person name="Goodwin L."/>
            <person name="Pitluck S."/>
            <person name="Peters L."/>
            <person name="Kyrpides N."/>
            <person name="Mavromatis K."/>
            <person name="Ivanova N."/>
            <person name="Mikhailova N."/>
            <person name="Chertkov O."/>
            <person name="Detter J.C."/>
            <person name="Tapia R."/>
            <person name="Han C."/>
            <person name="Land M."/>
            <person name="Hauser L."/>
            <person name="Markowitz V."/>
            <person name="Cheng J.-F."/>
            <person name="Hugenholtz P."/>
            <person name="Woyke T."/>
            <person name="Wu D."/>
            <person name="Spring S."/>
            <person name="Brambilla E."/>
            <person name="Klenk H.-P."/>
            <person name="Eisen J.A."/>
        </authorList>
    </citation>
    <scope>NUCLEOTIDE SEQUENCE [LARGE SCALE GENOMIC DNA]</scope>
    <source>
        <strain evidence="2 3">DSM 13497</strain>
    </source>
</reference>
<sequence length="339" mass="39509" precursor="true">MLKYFFSSKTGCVFLLLIWGALSLPGYLTAGNTFFIVHKNNLQDESIDSLKLSPVTQIGDVLIFKAYDESPSIFEEKNFSCTFLPLAQPMDSILQVLFRASRTLKSGAFLLNFDDRFQVKALTKPAFRASPLPLKEINMIVSPKIIQNEIYIDIDIHALINKGIYDFRQILFFEFLFQKFLLERIARGRAYSESIFSVLFKDYRPVYEPELHFYLDEKAIMALIEKWAKIKTAFQEFVYSDKFSLLTQEFNKKLEVIQSSDYNRLIGFSKLISRYGYFFPPKQIRIVTEKIEEQQLRSNIAEISEHLIMLWFKPGPLDSKTLETLKSKSQQQNILILQE</sequence>
<dbReference type="Proteomes" id="UP000004671">
    <property type="component" value="Chromosome"/>
</dbReference>
<dbReference type="KEGG" id="caby:Cabys_3278"/>
<accession>H1XR11</accession>
<evidence type="ECO:0000313" key="3">
    <source>
        <dbReference type="Proteomes" id="UP000004671"/>
    </source>
</evidence>
<dbReference type="HOGENOM" id="CLU_818054_0_0_0"/>
<dbReference type="InParanoid" id="H1XR11"/>
<protein>
    <submittedName>
        <fullName evidence="2">Uncharacterized protein</fullName>
    </submittedName>
</protein>
<dbReference type="Proteomes" id="UP000183868">
    <property type="component" value="Chromosome"/>
</dbReference>
<organism evidence="2 3">
    <name type="scientific">Caldithrix abyssi DSM 13497</name>
    <dbReference type="NCBI Taxonomy" id="880073"/>
    <lineage>
        <taxon>Bacteria</taxon>
        <taxon>Pseudomonadati</taxon>
        <taxon>Calditrichota</taxon>
        <taxon>Calditrichia</taxon>
        <taxon>Calditrichales</taxon>
        <taxon>Calditrichaceae</taxon>
        <taxon>Caldithrix</taxon>
    </lineage>
</organism>
<dbReference type="EMBL" id="CP018099">
    <property type="protein sequence ID" value="APF20026.1"/>
    <property type="molecule type" value="Genomic_DNA"/>
</dbReference>
<evidence type="ECO:0000313" key="1">
    <source>
        <dbReference type="EMBL" id="APF20026.1"/>
    </source>
</evidence>
<dbReference type="STRING" id="880073.Cabys_3278"/>
<name>H1XR11_CALAY</name>
<dbReference type="PaxDb" id="880073-Calab_0460"/>
<evidence type="ECO:0000313" key="2">
    <source>
        <dbReference type="EMBL" id="EHO40105.1"/>
    </source>
</evidence>
<keyword evidence="3" id="KW-1185">Reference proteome</keyword>
<gene>
    <name evidence="1" type="ORF">Cabys_3278</name>
    <name evidence="2" type="ORF">Calab_0460</name>
</gene>